<gene>
    <name evidence="1" type="ORF">METZ01_LOCUS446533</name>
</gene>
<sequence>MSIPQNIKGELEKRDELILALEMLMVDQASRLLALEAVVVNMAGIENVKVGDVKTRIAQESKRFQQHFEGEGMTGFVERAQRIAKQLSSSAKVAGSVKVVNKKPAKRAK</sequence>
<name>A0A382ZEN8_9ZZZZ</name>
<protein>
    <submittedName>
        <fullName evidence="1">Uncharacterized protein</fullName>
    </submittedName>
</protein>
<dbReference type="EMBL" id="UINC01183103">
    <property type="protein sequence ID" value="SVD93679.1"/>
    <property type="molecule type" value="Genomic_DNA"/>
</dbReference>
<dbReference type="AlphaFoldDB" id="A0A382ZEN8"/>
<evidence type="ECO:0000313" key="1">
    <source>
        <dbReference type="EMBL" id="SVD93679.1"/>
    </source>
</evidence>
<reference evidence="1" key="1">
    <citation type="submission" date="2018-05" db="EMBL/GenBank/DDBJ databases">
        <authorList>
            <person name="Lanie J.A."/>
            <person name="Ng W.-L."/>
            <person name="Kazmierczak K.M."/>
            <person name="Andrzejewski T.M."/>
            <person name="Davidsen T.M."/>
            <person name="Wayne K.J."/>
            <person name="Tettelin H."/>
            <person name="Glass J.I."/>
            <person name="Rusch D."/>
            <person name="Podicherti R."/>
            <person name="Tsui H.-C.T."/>
            <person name="Winkler M.E."/>
        </authorList>
    </citation>
    <scope>NUCLEOTIDE SEQUENCE</scope>
</reference>
<proteinExistence type="predicted"/>
<accession>A0A382ZEN8</accession>
<organism evidence="1">
    <name type="scientific">marine metagenome</name>
    <dbReference type="NCBI Taxonomy" id="408172"/>
    <lineage>
        <taxon>unclassified sequences</taxon>
        <taxon>metagenomes</taxon>
        <taxon>ecological metagenomes</taxon>
    </lineage>
</organism>